<dbReference type="InParanoid" id="A0A1Q3B1M2"/>
<evidence type="ECO:0000313" key="2">
    <source>
        <dbReference type="Proteomes" id="UP000187406"/>
    </source>
</evidence>
<dbReference type="Proteomes" id="UP000187406">
    <property type="component" value="Unassembled WGS sequence"/>
</dbReference>
<dbReference type="OrthoDB" id="1935089at2759"/>
<dbReference type="PANTHER" id="PTHR33710">
    <property type="entry name" value="BNAC02G09200D PROTEIN"/>
    <property type="match status" value="1"/>
</dbReference>
<comment type="caution">
    <text evidence="1">The sequence shown here is derived from an EMBL/GenBank/DDBJ whole genome shotgun (WGS) entry which is preliminary data.</text>
</comment>
<sequence>MEFVSAWLDRGVCNWEWFLKFPRAKLSQLVAPYSDHYPIDLQLEGNSRGNTRRRQPRFEAMWVSHLGCGELIKHSWHSIAPSGDNLNVLFNKIRICRRALGQWNRETFGHVGKAVKAARIKLENLQNEPVTGDTIDDIKQVSRVLNEVLEREETLWKQRSKISWLKEGDNNTTFFHSKANQRRKRNTIRGLLHENGRWVTNQVEMASVATSYFHNLFTSHGSDGIDDILGVIKQYVTSYMNERLL</sequence>
<dbReference type="PANTHER" id="PTHR33710:SF62">
    <property type="entry name" value="DUF4283 DOMAIN PROTEIN"/>
    <property type="match status" value="1"/>
</dbReference>
<gene>
    <name evidence="1" type="ORF">CFOL_v3_05441</name>
</gene>
<proteinExistence type="predicted"/>
<dbReference type="EMBL" id="BDDD01000231">
    <property type="protein sequence ID" value="GAV61916.1"/>
    <property type="molecule type" value="Genomic_DNA"/>
</dbReference>
<keyword evidence="2" id="KW-1185">Reference proteome</keyword>
<evidence type="ECO:0008006" key="3">
    <source>
        <dbReference type="Google" id="ProtNLM"/>
    </source>
</evidence>
<protein>
    <recommendedName>
        <fullName evidence="3">Exo_endo_phos domain-containing protein</fullName>
    </recommendedName>
</protein>
<organism evidence="1 2">
    <name type="scientific">Cephalotus follicularis</name>
    <name type="common">Albany pitcher plant</name>
    <dbReference type="NCBI Taxonomy" id="3775"/>
    <lineage>
        <taxon>Eukaryota</taxon>
        <taxon>Viridiplantae</taxon>
        <taxon>Streptophyta</taxon>
        <taxon>Embryophyta</taxon>
        <taxon>Tracheophyta</taxon>
        <taxon>Spermatophyta</taxon>
        <taxon>Magnoliopsida</taxon>
        <taxon>eudicotyledons</taxon>
        <taxon>Gunneridae</taxon>
        <taxon>Pentapetalae</taxon>
        <taxon>rosids</taxon>
        <taxon>fabids</taxon>
        <taxon>Oxalidales</taxon>
        <taxon>Cephalotaceae</taxon>
        <taxon>Cephalotus</taxon>
    </lineage>
</organism>
<dbReference type="STRING" id="3775.A0A1Q3B1M2"/>
<evidence type="ECO:0000313" key="1">
    <source>
        <dbReference type="EMBL" id="GAV61916.1"/>
    </source>
</evidence>
<name>A0A1Q3B1M2_CEPFO</name>
<reference evidence="2" key="1">
    <citation type="submission" date="2016-04" db="EMBL/GenBank/DDBJ databases">
        <title>Cephalotus genome sequencing.</title>
        <authorList>
            <person name="Fukushima K."/>
            <person name="Hasebe M."/>
            <person name="Fang X."/>
        </authorList>
    </citation>
    <scope>NUCLEOTIDE SEQUENCE [LARGE SCALE GENOMIC DNA]</scope>
    <source>
        <strain evidence="2">cv. St1</strain>
    </source>
</reference>
<dbReference type="AlphaFoldDB" id="A0A1Q3B1M2"/>
<accession>A0A1Q3B1M2</accession>